<dbReference type="SUPFAM" id="SSF47413">
    <property type="entry name" value="lambda repressor-like DNA-binding domains"/>
    <property type="match status" value="1"/>
</dbReference>
<sequence length="278" mass="30629">MAGTTPKARAVGAALRKAREAKGITVRRLGEELETSHTTVSRWETGQRSPKPEEVAAYLVVVGASAEQRDEIIELARDPDGAHWLSVGMPEQQRQLTTLLEVERTASRLTVVSMTLVPGLLQTGEYARAIMLGADVPANEVDTRVAVRLGRRDAITRAEPAELNAFVWEPVLRQRIGGKTVARNQVRALQTHSELDNVHLRVIPMECDWHPGLDGTFSIAEFADRGPMVHLENRVSGLFLHEPQDVEVYRTAVAKVADNAMSESESSALIAEMINRTE</sequence>
<accession>A0A4R2QWE9</accession>
<name>A0A4R2QWE9_9PSEU</name>
<evidence type="ECO:0000313" key="2">
    <source>
        <dbReference type="EMBL" id="TCP53449.1"/>
    </source>
</evidence>
<dbReference type="SMART" id="SM00530">
    <property type="entry name" value="HTH_XRE"/>
    <property type="match status" value="1"/>
</dbReference>
<evidence type="ECO:0000313" key="3">
    <source>
        <dbReference type="Proteomes" id="UP000294911"/>
    </source>
</evidence>
<dbReference type="GO" id="GO:0003677">
    <property type="term" value="F:DNA binding"/>
    <property type="evidence" value="ECO:0007669"/>
    <property type="project" value="InterPro"/>
</dbReference>
<dbReference type="OrthoDB" id="2991476at2"/>
<gene>
    <name evidence="2" type="ORF">EV191_10416</name>
</gene>
<organism evidence="2 3">
    <name type="scientific">Tamaricihabitans halophyticus</name>
    <dbReference type="NCBI Taxonomy" id="1262583"/>
    <lineage>
        <taxon>Bacteria</taxon>
        <taxon>Bacillati</taxon>
        <taxon>Actinomycetota</taxon>
        <taxon>Actinomycetes</taxon>
        <taxon>Pseudonocardiales</taxon>
        <taxon>Pseudonocardiaceae</taxon>
        <taxon>Tamaricihabitans</taxon>
    </lineage>
</organism>
<proteinExistence type="predicted"/>
<dbReference type="PROSITE" id="PS50943">
    <property type="entry name" value="HTH_CROC1"/>
    <property type="match status" value="1"/>
</dbReference>
<dbReference type="InterPro" id="IPR043917">
    <property type="entry name" value="DUF5753"/>
</dbReference>
<dbReference type="InterPro" id="IPR010982">
    <property type="entry name" value="Lambda_DNA-bd_dom_sf"/>
</dbReference>
<dbReference type="CDD" id="cd00093">
    <property type="entry name" value="HTH_XRE"/>
    <property type="match status" value="1"/>
</dbReference>
<dbReference type="Pfam" id="PF13560">
    <property type="entry name" value="HTH_31"/>
    <property type="match status" value="1"/>
</dbReference>
<dbReference type="RefSeq" id="WP_132877183.1">
    <property type="nucleotide sequence ID" value="NZ_SLXQ01000004.1"/>
</dbReference>
<dbReference type="Gene3D" id="1.10.260.40">
    <property type="entry name" value="lambda repressor-like DNA-binding domains"/>
    <property type="match status" value="1"/>
</dbReference>
<dbReference type="InterPro" id="IPR001387">
    <property type="entry name" value="Cro/C1-type_HTH"/>
</dbReference>
<feature type="domain" description="HTH cro/C1-type" evidence="1">
    <location>
        <begin position="15"/>
        <end position="69"/>
    </location>
</feature>
<evidence type="ECO:0000259" key="1">
    <source>
        <dbReference type="PROSITE" id="PS50943"/>
    </source>
</evidence>
<reference evidence="2 3" key="1">
    <citation type="submission" date="2019-03" db="EMBL/GenBank/DDBJ databases">
        <title>Genomic Encyclopedia of Type Strains, Phase IV (KMG-IV): sequencing the most valuable type-strain genomes for metagenomic binning, comparative biology and taxonomic classification.</title>
        <authorList>
            <person name="Goeker M."/>
        </authorList>
    </citation>
    <scope>NUCLEOTIDE SEQUENCE [LARGE SCALE GENOMIC DNA]</scope>
    <source>
        <strain evidence="2 3">DSM 45765</strain>
    </source>
</reference>
<dbReference type="AlphaFoldDB" id="A0A4R2QWE9"/>
<dbReference type="Pfam" id="PF19054">
    <property type="entry name" value="DUF5753"/>
    <property type="match status" value="1"/>
</dbReference>
<protein>
    <submittedName>
        <fullName evidence="2">Helix-turn-helix protein</fullName>
    </submittedName>
</protein>
<comment type="caution">
    <text evidence="2">The sequence shown here is derived from an EMBL/GenBank/DDBJ whole genome shotgun (WGS) entry which is preliminary data.</text>
</comment>
<dbReference type="EMBL" id="SLXQ01000004">
    <property type="protein sequence ID" value="TCP53449.1"/>
    <property type="molecule type" value="Genomic_DNA"/>
</dbReference>
<keyword evidence="3" id="KW-1185">Reference proteome</keyword>
<dbReference type="Proteomes" id="UP000294911">
    <property type="component" value="Unassembled WGS sequence"/>
</dbReference>